<proteinExistence type="predicted"/>
<keyword evidence="1" id="KW-0812">Transmembrane</keyword>
<sequence>MTRNFGKIYRIWLTVEIVLLVLIGIISSVLSVIYYSKYVPPPLAIGSIMQLIIIYGSLIAIRYMAIKTSHQGVSKWVYAELTCTGFTLITLGCVVIISFGLCFSGQISQGIITGILTLMFFTVVTTKFFIGYHVASILDEKSLNGFNADVV</sequence>
<keyword evidence="1" id="KW-1133">Transmembrane helix</keyword>
<evidence type="ECO:0000313" key="2">
    <source>
        <dbReference type="EMBL" id="CDW41486.1"/>
    </source>
</evidence>
<feature type="transmembrane region" description="Helical" evidence="1">
    <location>
        <begin position="107"/>
        <end position="130"/>
    </location>
</feature>
<reference evidence="2" key="1">
    <citation type="submission" date="2014-05" db="EMBL/GenBank/DDBJ databases">
        <authorList>
            <person name="Chronopoulou M."/>
        </authorList>
    </citation>
    <scope>NUCLEOTIDE SEQUENCE</scope>
    <source>
        <tissue evidence="2">Whole organism</tissue>
    </source>
</reference>
<accession>A0A0K2UUX2</accession>
<evidence type="ECO:0000256" key="1">
    <source>
        <dbReference type="SAM" id="Phobius"/>
    </source>
</evidence>
<protein>
    <submittedName>
        <fullName evidence="2">Uncharacterized protein</fullName>
    </submittedName>
</protein>
<feature type="transmembrane region" description="Helical" evidence="1">
    <location>
        <begin position="12"/>
        <end position="36"/>
    </location>
</feature>
<dbReference type="AlphaFoldDB" id="A0A0K2UUX2"/>
<keyword evidence="1" id="KW-0472">Membrane</keyword>
<name>A0A0K2UUX2_LEPSM</name>
<organism evidence="2">
    <name type="scientific">Lepeophtheirus salmonis</name>
    <name type="common">Salmon louse</name>
    <name type="synonym">Caligus salmonis</name>
    <dbReference type="NCBI Taxonomy" id="72036"/>
    <lineage>
        <taxon>Eukaryota</taxon>
        <taxon>Metazoa</taxon>
        <taxon>Ecdysozoa</taxon>
        <taxon>Arthropoda</taxon>
        <taxon>Crustacea</taxon>
        <taxon>Multicrustacea</taxon>
        <taxon>Hexanauplia</taxon>
        <taxon>Copepoda</taxon>
        <taxon>Siphonostomatoida</taxon>
        <taxon>Caligidae</taxon>
        <taxon>Lepeophtheirus</taxon>
    </lineage>
</organism>
<dbReference type="EMBL" id="HACA01024125">
    <property type="protein sequence ID" value="CDW41486.1"/>
    <property type="molecule type" value="Transcribed_RNA"/>
</dbReference>
<feature type="transmembrane region" description="Helical" evidence="1">
    <location>
        <begin position="42"/>
        <end position="65"/>
    </location>
</feature>
<feature type="transmembrane region" description="Helical" evidence="1">
    <location>
        <begin position="77"/>
        <end position="101"/>
    </location>
</feature>